<dbReference type="PANTHER" id="PTHR43245">
    <property type="entry name" value="BIFUNCTIONAL POLYMYXIN RESISTANCE PROTEIN ARNA"/>
    <property type="match status" value="1"/>
</dbReference>
<evidence type="ECO:0000313" key="2">
    <source>
        <dbReference type="EMBL" id="PHN02890.1"/>
    </source>
</evidence>
<comment type="caution">
    <text evidence="2">The sequence shown here is derived from an EMBL/GenBank/DDBJ whole genome shotgun (WGS) entry which is preliminary data.</text>
</comment>
<dbReference type="EMBL" id="PDUD01000036">
    <property type="protein sequence ID" value="PHN02890.1"/>
    <property type="molecule type" value="Genomic_DNA"/>
</dbReference>
<dbReference type="InterPro" id="IPR001509">
    <property type="entry name" value="Epimerase_deHydtase"/>
</dbReference>
<evidence type="ECO:0000259" key="1">
    <source>
        <dbReference type="Pfam" id="PF01370"/>
    </source>
</evidence>
<gene>
    <name evidence="2" type="ORF">CRP01_30255</name>
</gene>
<dbReference type="PROSITE" id="PS51257">
    <property type="entry name" value="PROKAR_LIPOPROTEIN"/>
    <property type="match status" value="1"/>
</dbReference>
<dbReference type="InterPro" id="IPR036291">
    <property type="entry name" value="NAD(P)-bd_dom_sf"/>
</dbReference>
<dbReference type="AlphaFoldDB" id="A0A2D0N3B9"/>
<accession>A0A2D0N3B9</accession>
<dbReference type="Proteomes" id="UP000223913">
    <property type="component" value="Unassembled WGS sequence"/>
</dbReference>
<feature type="domain" description="NAD-dependent epimerase/dehydratase" evidence="1">
    <location>
        <begin position="6"/>
        <end position="209"/>
    </location>
</feature>
<dbReference type="Pfam" id="PF01370">
    <property type="entry name" value="Epimerase"/>
    <property type="match status" value="1"/>
</dbReference>
<proteinExistence type="predicted"/>
<evidence type="ECO:0000313" key="3">
    <source>
        <dbReference type="Proteomes" id="UP000223913"/>
    </source>
</evidence>
<dbReference type="SUPFAM" id="SSF51735">
    <property type="entry name" value="NAD(P)-binding Rossmann-fold domains"/>
    <property type="match status" value="1"/>
</dbReference>
<organism evidence="2 3">
    <name type="scientific">Flavilitoribacter nigricans (strain ATCC 23147 / DSM 23189 / NBRC 102662 / NCIMB 1420 / SS-2)</name>
    <name type="common">Lewinella nigricans</name>
    <dbReference type="NCBI Taxonomy" id="1122177"/>
    <lineage>
        <taxon>Bacteria</taxon>
        <taxon>Pseudomonadati</taxon>
        <taxon>Bacteroidota</taxon>
        <taxon>Saprospiria</taxon>
        <taxon>Saprospirales</taxon>
        <taxon>Lewinellaceae</taxon>
        <taxon>Flavilitoribacter</taxon>
    </lineage>
</organism>
<dbReference type="OrthoDB" id="9774199at2"/>
<sequence length="332" mass="37257">MKFLFIGGTGNISTACSRLAAQKGHEVWVLNRSKTSLPVPDGIRQLQADIQDENRVKELMDGHHFDAVVNFIAFEAADIARDIRLFRDRTDQYVFISSASAYQKPLSHPVVTESTPLANPVWQYSRDKIACEDALMQAYRDFQFPITIVRPSLTYEYVIPVPIGGWKHYNIVDRIRKREPVIVHGDGTSLWTITHSRDFAVGFVGLLGLQQAIGHAFHITSDEILTWDQIYQAVGMAVGEAPRIVHIASDLIAKFEPSRLGSLVGDKSVSVIFDNTKIKTFVPEFKAVIPFKQGIRETIDWFEADPSRQMRDPATEAWVDRLLAAYASIGGL</sequence>
<keyword evidence="3" id="KW-1185">Reference proteome</keyword>
<reference evidence="2 3" key="1">
    <citation type="submission" date="2017-10" db="EMBL/GenBank/DDBJ databases">
        <title>The draft genome sequence of Lewinella nigricans NBRC 102662.</title>
        <authorList>
            <person name="Wang K."/>
        </authorList>
    </citation>
    <scope>NUCLEOTIDE SEQUENCE [LARGE SCALE GENOMIC DNA]</scope>
    <source>
        <strain evidence="2 3">NBRC 102662</strain>
    </source>
</reference>
<protein>
    <submittedName>
        <fullName evidence="2">NAD-dependent dehydratase</fullName>
    </submittedName>
</protein>
<dbReference type="RefSeq" id="WP_099153831.1">
    <property type="nucleotide sequence ID" value="NZ_PDUD01000036.1"/>
</dbReference>
<dbReference type="CDD" id="cd05265">
    <property type="entry name" value="SDR_a1"/>
    <property type="match status" value="1"/>
</dbReference>
<dbReference type="InterPro" id="IPR050177">
    <property type="entry name" value="Lipid_A_modif_metabolic_enz"/>
</dbReference>
<dbReference type="Gene3D" id="3.40.50.720">
    <property type="entry name" value="NAD(P)-binding Rossmann-like Domain"/>
    <property type="match status" value="1"/>
</dbReference>
<name>A0A2D0N3B9_FLAN2</name>